<feature type="region of interest" description="Disordered" evidence="1">
    <location>
        <begin position="264"/>
        <end position="308"/>
    </location>
</feature>
<name>A0A5J4ZD10_9ASTE</name>
<feature type="region of interest" description="Disordered" evidence="1">
    <location>
        <begin position="164"/>
        <end position="224"/>
    </location>
</feature>
<evidence type="ECO:0000313" key="2">
    <source>
        <dbReference type="EMBL" id="KAA8516340.1"/>
    </source>
</evidence>
<evidence type="ECO:0000313" key="3">
    <source>
        <dbReference type="Proteomes" id="UP000325577"/>
    </source>
</evidence>
<sequence length="515" mass="55558">MAKQTKSKKSEILGKGKVTPVQIAFIVDRYLSDNNYNQTRSTFRSEASLLIAKSPVQEAPKTLLSLGAMLDEYICLKEEKVMLDQEKCRLEQEKFRVQTLLRGMQNVMNSYNAAGTNPPPPPPPMISSVATKSAAMVPQMDLTIGSPAGYPVYKTPVMMSASRPFNTQIDPSNFSTPIPNNPTSKRRKSSKDVPDAPVTAKRSCSQLATNQLPVKGTDKLPQSSNAAYNQTNALQFSAVQSSPRDNVHTGSLVQGSSVAKCLFNQPIRSPPTNSSGPKTPSQATSSQTEKSVSPLEVSSTATSGNNITPQQIISTNCTVISSEAIRVSPAKQIAYYSIERNQCISSSSPVKTNLKRLGKRDHVKGRLDFGGSDMPTDSEKQLADGLLESQSNKEDHFDFDLPNLDALGMDFSLSEFLVDFDLGGEGIDYSCQPALGSSDSLSGSPNESADVNMGANQVLSEFSSTVTEFFSEKDVNIQGPDSVTSMKSITKCIKILSPAKNRSPPSNQENASAKN</sequence>
<proteinExistence type="predicted"/>
<protein>
    <recommendedName>
        <fullName evidence="4">LisH domain-containing protein</fullName>
    </recommendedName>
</protein>
<reference evidence="2 3" key="1">
    <citation type="submission" date="2019-09" db="EMBL/GenBank/DDBJ databases">
        <title>A chromosome-level genome assembly of the Chinese tupelo Nyssa sinensis.</title>
        <authorList>
            <person name="Yang X."/>
            <person name="Kang M."/>
            <person name="Yang Y."/>
            <person name="Xiong H."/>
            <person name="Wang M."/>
            <person name="Zhang Z."/>
            <person name="Wang Z."/>
            <person name="Wu H."/>
            <person name="Ma T."/>
            <person name="Liu J."/>
            <person name="Xi Z."/>
        </authorList>
    </citation>
    <scope>NUCLEOTIDE SEQUENCE [LARGE SCALE GENOMIC DNA]</scope>
    <source>
        <strain evidence="2">J267</strain>
        <tissue evidence="2">Leaf</tissue>
    </source>
</reference>
<feature type="compositionally biased region" description="Polar residues" evidence="1">
    <location>
        <begin position="266"/>
        <end position="308"/>
    </location>
</feature>
<evidence type="ECO:0008006" key="4">
    <source>
        <dbReference type="Google" id="ProtNLM"/>
    </source>
</evidence>
<dbReference type="AlphaFoldDB" id="A0A5J4ZD10"/>
<evidence type="ECO:0000256" key="1">
    <source>
        <dbReference type="SAM" id="MobiDB-lite"/>
    </source>
</evidence>
<organism evidence="2 3">
    <name type="scientific">Nyssa sinensis</name>
    <dbReference type="NCBI Taxonomy" id="561372"/>
    <lineage>
        <taxon>Eukaryota</taxon>
        <taxon>Viridiplantae</taxon>
        <taxon>Streptophyta</taxon>
        <taxon>Embryophyta</taxon>
        <taxon>Tracheophyta</taxon>
        <taxon>Spermatophyta</taxon>
        <taxon>Magnoliopsida</taxon>
        <taxon>eudicotyledons</taxon>
        <taxon>Gunneridae</taxon>
        <taxon>Pentapetalae</taxon>
        <taxon>asterids</taxon>
        <taxon>Cornales</taxon>
        <taxon>Nyssaceae</taxon>
        <taxon>Nyssa</taxon>
    </lineage>
</organism>
<dbReference type="OrthoDB" id="1939654at2759"/>
<feature type="compositionally biased region" description="Polar residues" evidence="1">
    <location>
        <begin position="202"/>
        <end position="212"/>
    </location>
</feature>
<gene>
    <name evidence="2" type="ORF">F0562_016633</name>
</gene>
<dbReference type="EMBL" id="CM018051">
    <property type="protein sequence ID" value="KAA8516340.1"/>
    <property type="molecule type" value="Genomic_DNA"/>
</dbReference>
<dbReference type="Proteomes" id="UP000325577">
    <property type="component" value="Linkage Group LG8"/>
</dbReference>
<feature type="compositionally biased region" description="Polar residues" evidence="1">
    <location>
        <begin position="164"/>
        <end position="183"/>
    </location>
</feature>
<keyword evidence="3" id="KW-1185">Reference proteome</keyword>
<accession>A0A5J4ZD10</accession>
<dbReference type="PANTHER" id="PTHR35117">
    <property type="entry name" value="MYOSIN-M HEAVY PROTEIN"/>
    <property type="match status" value="1"/>
</dbReference>
<dbReference type="PANTHER" id="PTHR35117:SF1">
    <property type="entry name" value="MYOSIN-M HEAVY PROTEIN"/>
    <property type="match status" value="1"/>
</dbReference>